<accession>A0A4U5NZ46</accession>
<dbReference type="AlphaFoldDB" id="A0A4U5NZ46"/>
<reference evidence="1 2" key="1">
    <citation type="journal article" date="2015" name="Genome Biol.">
        <title>Comparative genomics of Steinernema reveals deeply conserved gene regulatory networks.</title>
        <authorList>
            <person name="Dillman A.R."/>
            <person name="Macchietto M."/>
            <person name="Porter C.F."/>
            <person name="Rogers A."/>
            <person name="Williams B."/>
            <person name="Antoshechkin I."/>
            <person name="Lee M.M."/>
            <person name="Goodwin Z."/>
            <person name="Lu X."/>
            <person name="Lewis E.E."/>
            <person name="Goodrich-Blair H."/>
            <person name="Stock S.P."/>
            <person name="Adams B.J."/>
            <person name="Sternberg P.W."/>
            <person name="Mortazavi A."/>
        </authorList>
    </citation>
    <scope>NUCLEOTIDE SEQUENCE [LARGE SCALE GENOMIC DNA]</scope>
    <source>
        <strain evidence="1 2">ALL</strain>
    </source>
</reference>
<gene>
    <name evidence="1" type="ORF">L596_013068</name>
</gene>
<evidence type="ECO:0000313" key="2">
    <source>
        <dbReference type="Proteomes" id="UP000298663"/>
    </source>
</evidence>
<comment type="caution">
    <text evidence="1">The sequence shown here is derived from an EMBL/GenBank/DDBJ whole genome shotgun (WGS) entry which is preliminary data.</text>
</comment>
<organism evidence="1 2">
    <name type="scientific">Steinernema carpocapsae</name>
    <name type="common">Entomopathogenic nematode</name>
    <dbReference type="NCBI Taxonomy" id="34508"/>
    <lineage>
        <taxon>Eukaryota</taxon>
        <taxon>Metazoa</taxon>
        <taxon>Ecdysozoa</taxon>
        <taxon>Nematoda</taxon>
        <taxon>Chromadorea</taxon>
        <taxon>Rhabditida</taxon>
        <taxon>Tylenchina</taxon>
        <taxon>Panagrolaimomorpha</taxon>
        <taxon>Strongyloidoidea</taxon>
        <taxon>Steinernematidae</taxon>
        <taxon>Steinernema</taxon>
    </lineage>
</organism>
<dbReference type="Proteomes" id="UP000298663">
    <property type="component" value="Unassembled WGS sequence"/>
</dbReference>
<sequence length="311" mass="36419">METVPIKFVIEVFNTACFPVTTVAHYNLSSSWGKIASDLCENTKHYTLNVDCEENSVKCYFFVYGRFAAFQRDPIESITFKQFLVTDKRYHKINSVFINCGEEYLFWKPEDDDDDVDEDKVGTRNSYEIPETQIEQLVKLVQTSFGSQGEDKMIIQEDPMNAPLDTFLNVVNKFYTVFTGKVFFTDYRLKYTGQESEEFLADQVKNANKIYDLEIFGQWKKKSYKALQEVIKRPELTNLEAWNGVHLKVTLEFFKSIVNDWMNNKRKADLKVKAFLNKMPAMEKKGKKNGKKGDKHFRFGQYNEGIYRNFC</sequence>
<evidence type="ECO:0000313" key="1">
    <source>
        <dbReference type="EMBL" id="TKR88896.1"/>
    </source>
</evidence>
<protein>
    <submittedName>
        <fullName evidence="1">Uncharacterized protein</fullName>
    </submittedName>
</protein>
<name>A0A4U5NZ46_STECR</name>
<reference evidence="1 2" key="2">
    <citation type="journal article" date="2019" name="G3 (Bethesda)">
        <title>Hybrid Assembly of the Genome of the Entomopathogenic Nematode Steinernema carpocapsae Identifies the X-Chromosome.</title>
        <authorList>
            <person name="Serra L."/>
            <person name="Macchietto M."/>
            <person name="Macias-Munoz A."/>
            <person name="McGill C.J."/>
            <person name="Rodriguez I.M."/>
            <person name="Rodriguez B."/>
            <person name="Murad R."/>
            <person name="Mortazavi A."/>
        </authorList>
    </citation>
    <scope>NUCLEOTIDE SEQUENCE [LARGE SCALE GENOMIC DNA]</scope>
    <source>
        <strain evidence="1 2">ALL</strain>
    </source>
</reference>
<keyword evidence="2" id="KW-1185">Reference proteome</keyword>
<proteinExistence type="predicted"/>
<dbReference type="EMBL" id="AZBU02000003">
    <property type="protein sequence ID" value="TKR88896.1"/>
    <property type="molecule type" value="Genomic_DNA"/>
</dbReference>